<dbReference type="GO" id="GO:0070886">
    <property type="term" value="P:positive regulation of calcineurin-NFAT signaling cascade"/>
    <property type="evidence" value="ECO:0007669"/>
    <property type="project" value="TreeGrafter"/>
</dbReference>
<feature type="region of interest" description="Disordered" evidence="1">
    <location>
        <begin position="648"/>
        <end position="668"/>
    </location>
</feature>
<proteinExistence type="predicted"/>
<dbReference type="PANTHER" id="PTHR33775">
    <property type="entry name" value="CARDIAC-ENRICHED FHL2-INTERACTING PROTEIN-RELATED"/>
    <property type="match status" value="1"/>
</dbReference>
<accession>A0A974CBX4</accession>
<protein>
    <recommendedName>
        <fullName evidence="2">DUF4585 domain-containing protein</fullName>
    </recommendedName>
</protein>
<dbReference type="EMBL" id="CM004479">
    <property type="protein sequence ID" value="OCT70282.1"/>
    <property type="molecule type" value="Genomic_DNA"/>
</dbReference>
<dbReference type="InterPro" id="IPR027838">
    <property type="entry name" value="DUF4585"/>
</dbReference>
<feature type="region of interest" description="Disordered" evidence="1">
    <location>
        <begin position="265"/>
        <end position="317"/>
    </location>
</feature>
<dbReference type="Pfam" id="PF15232">
    <property type="entry name" value="DUF4585"/>
    <property type="match status" value="1"/>
</dbReference>
<evidence type="ECO:0000313" key="4">
    <source>
        <dbReference type="Proteomes" id="UP000694892"/>
    </source>
</evidence>
<name>A0A974CBX4_XENLA</name>
<reference evidence="4" key="1">
    <citation type="journal article" date="2016" name="Nature">
        <title>Genome evolution in the allotetraploid frog Xenopus laevis.</title>
        <authorList>
            <person name="Session A.M."/>
            <person name="Uno Y."/>
            <person name="Kwon T."/>
            <person name="Chapman J.A."/>
            <person name="Toyoda A."/>
            <person name="Takahashi S."/>
            <person name="Fukui A."/>
            <person name="Hikosaka A."/>
            <person name="Suzuki A."/>
            <person name="Kondo M."/>
            <person name="van Heeringen S.J."/>
            <person name="Quigley I."/>
            <person name="Heinz S."/>
            <person name="Ogino H."/>
            <person name="Ochi H."/>
            <person name="Hellsten U."/>
            <person name="Lyons J.B."/>
            <person name="Simakov O."/>
            <person name="Putnam N."/>
            <person name="Stites J."/>
            <person name="Kuroki Y."/>
            <person name="Tanaka T."/>
            <person name="Michiue T."/>
            <person name="Watanabe M."/>
            <person name="Bogdanovic O."/>
            <person name="Lister R."/>
            <person name="Georgiou G."/>
            <person name="Paranjpe S.S."/>
            <person name="van Kruijsbergen I."/>
            <person name="Shu S."/>
            <person name="Carlson J."/>
            <person name="Kinoshita T."/>
            <person name="Ohta Y."/>
            <person name="Mawaribuchi S."/>
            <person name="Jenkins J."/>
            <person name="Grimwood J."/>
            <person name="Schmutz J."/>
            <person name="Mitros T."/>
            <person name="Mozaffari S.V."/>
            <person name="Suzuki Y."/>
            <person name="Haramoto Y."/>
            <person name="Yamamoto T.S."/>
            <person name="Takagi C."/>
            <person name="Heald R."/>
            <person name="Miller K."/>
            <person name="Haudenschild C."/>
            <person name="Kitzman J."/>
            <person name="Nakayama T."/>
            <person name="Izutsu Y."/>
            <person name="Robert J."/>
            <person name="Fortriede J."/>
            <person name="Burns K."/>
            <person name="Lotay V."/>
            <person name="Karimi K."/>
            <person name="Yasuoka Y."/>
            <person name="Dichmann D.S."/>
            <person name="Flajnik M.F."/>
            <person name="Houston D.W."/>
            <person name="Shendure J."/>
            <person name="DuPasquier L."/>
            <person name="Vize P.D."/>
            <person name="Zorn A.M."/>
            <person name="Ito M."/>
            <person name="Marcotte E.M."/>
            <person name="Wallingford J.B."/>
            <person name="Ito Y."/>
            <person name="Asashima M."/>
            <person name="Ueno N."/>
            <person name="Matsuda Y."/>
            <person name="Veenstra G.J."/>
            <person name="Fujiyama A."/>
            <person name="Harland R.M."/>
            <person name="Taira M."/>
            <person name="Rokhsar D.S."/>
        </authorList>
    </citation>
    <scope>NUCLEOTIDE SEQUENCE [LARGE SCALE GENOMIC DNA]</scope>
    <source>
        <strain evidence="4">J</strain>
    </source>
</reference>
<feature type="region of interest" description="Disordered" evidence="1">
    <location>
        <begin position="799"/>
        <end position="833"/>
    </location>
</feature>
<dbReference type="InterPro" id="IPR052303">
    <property type="entry name" value="CEFIP"/>
</dbReference>
<dbReference type="Proteomes" id="UP000694892">
    <property type="component" value="Chromosome 7S"/>
</dbReference>
<feature type="region of interest" description="Disordered" evidence="1">
    <location>
        <begin position="1836"/>
        <end position="1855"/>
    </location>
</feature>
<evidence type="ECO:0000259" key="2">
    <source>
        <dbReference type="Pfam" id="PF15232"/>
    </source>
</evidence>
<dbReference type="PANTHER" id="PTHR33775:SF2">
    <property type="entry name" value="CARDIAC-ENRICHED FHL2-INTERACTING PROTEIN"/>
    <property type="match status" value="1"/>
</dbReference>
<sequence length="1871" mass="209050">MQNPAGHEAAPAIAPIAPPAVRVAPTMCLPAGAILNQLVRFDGQNMLLEDWATYLKSTLRLYNLTPDLQSDVALNALEGDARRTVMLRPEEERKTLEAILSILEPIYGETAGTGSLRSRLFTRFQLEDETIPQFANALQEIWAHIQRREANGTNVLGTGDQILRDQFVLGLRSPPLRQILRERILVDATLQFHKVQAEAVARDKEEAYGAYTVRMQAVRSPRTLSEEWELQETVKTLSASLGEIQKQLAQLQVSAMAPVQPDYWQRSAAPMGPPRYPAATEARVRSSPRHWADRTPPEEAQSWGPPRNRRTGEDSFAVNDPGFPVCVVLAVERPVDPEGSMESLLKARKELKNLTSLAIHLKHQEKQKLLTEVLTIEMLRYKKHKKILDGQGASSVGVMDDTDREVSCFTDRAFRSLCVAEEEQYNDVPHLPSPIRGNPLSNKYHLGIFNLSVRKTQPLAQLPKISGHRGKWAPTFQPLLNCRRDGMFSVKVNTNKLCAPEPRGYKQRSKVSSLMKTFDNTENERPEDSHIQSKLPLKKSSQTALLSAEGEFCDTNLQDEIKTEQIEPFKQEEIATHDSPKLQRRTARDVFLESQADKHSRSPCSLESPCLDTPKKMLKEPSRKTSFLHSKNSVFKSWSDIHKKVGLGEESDGSLPGTPPVYRSASSSSPLLSRMIPGIRAREAGAEFGWTSPASTASSSYDAVQMLRAVPPLPSKRAGKQGREYKNRLGTQKVQQGHRNQEEGMQIDVGCPFSKEQVRWTDASNINKLKSPLESTQDPVICKSLDTVTNVKPPLIEQNEVKAIDGSSQLTREPERKDKASNSSVLSEHIPSPGRIKNLIQQIERETVEKAMGSPNLSEQRHKLKDLQKVEESLHSTSFTVTPDSNPLPQGVSLVPPWRRKKTIQNLESEKSIMPADLDIKDASTSSYELTVETKEELSQEKPTSSFFNITNLLTPVITRKNIQEALEEQPMAITPPPAEVLVSKERDPKDVSMYRNRDDYKSKATGLLFNLKDMRKRVKSTYSPAPPVRHWKENSIIANARIQENANFSIPDVSIDKVKQKEMPTVKPSLRKSRQMENEHKVDIPGNAADNYLSLSSPEMVKDGAFRDKTEAIPEEISGSDISHQREQNLINTKDCLPNFNHKTDIGVNKNVTDKNHLMVQSTEETILQLETISETLNTGNNFGESLGVPDVHENAVLDQNNTANSFSQGLSHTLQQMDRPFENKDKEQLKKSKAVTKDELQYYAVNSCVDDSANLETHIANNGDEKAMASERLFNEKACDDEHQKPEPSTMFKPNLFRIKDNKVVHKSSPVTRSVRLPLLRSLSEDSLAFRKADALINPDNRGLLREEEENDRYLKDSKDDENTDINSKGIVRELVCIRPASEIPKQKNVDNNFVKTHKGDAGTLELWKKFCSIGSEWRKNKTEKSELSKLENSSLNIGFPEPEGHFFHPVETCVSEVTGPSPECNTLVLQNVNNSIKDIVNGEAANSPPTDNALYCPLENGLLQFEDAVAFTEDIVCSTITSPMSESVTCSMVASPMSVNTQSSGFTTALSRLEDVPSPTTASVNTKHGTMPLIPPEKPISALHGFMETQTADNSINQQEKVPIVEPQHIKAIHAEPQNLNSAKPPAVPPKTEKALRRAKRLTKKRRKTELPHKMQDVEYHEAEFVLDVPSPGNVTPTLMTQPLHTKPGSCISSMLEEEGSVSPSSTPSLPVTQRKLLQDPDSGQYFIVDIPVHIRIKTFYDPETGKYLQVPLPTSEMETPSFEVLSSPFMMYPGLPPVPEASISLLKRNSQSLDPVNVEKQELRGSWEEGEEENSLKGQKYIESVCYSCDQSMSGTPQSMDKIPSRSRSPDIISMKDLDDFAIEAIS</sequence>
<gene>
    <name evidence="3" type="ORF">XELAEV_18037204mg</name>
</gene>
<feature type="domain" description="DUF4585" evidence="2">
    <location>
        <begin position="1714"/>
        <end position="1779"/>
    </location>
</feature>
<dbReference type="GO" id="GO:0030018">
    <property type="term" value="C:Z disc"/>
    <property type="evidence" value="ECO:0007669"/>
    <property type="project" value="TreeGrafter"/>
</dbReference>
<organism evidence="3 4">
    <name type="scientific">Xenopus laevis</name>
    <name type="common">African clawed frog</name>
    <dbReference type="NCBI Taxonomy" id="8355"/>
    <lineage>
        <taxon>Eukaryota</taxon>
        <taxon>Metazoa</taxon>
        <taxon>Chordata</taxon>
        <taxon>Craniata</taxon>
        <taxon>Vertebrata</taxon>
        <taxon>Euteleostomi</taxon>
        <taxon>Amphibia</taxon>
        <taxon>Batrachia</taxon>
        <taxon>Anura</taxon>
        <taxon>Pipoidea</taxon>
        <taxon>Pipidae</taxon>
        <taxon>Xenopodinae</taxon>
        <taxon>Xenopus</taxon>
        <taxon>Xenopus</taxon>
    </lineage>
</organism>
<evidence type="ECO:0000256" key="1">
    <source>
        <dbReference type="SAM" id="MobiDB-lite"/>
    </source>
</evidence>
<evidence type="ECO:0000313" key="3">
    <source>
        <dbReference type="EMBL" id="OCT70282.1"/>
    </source>
</evidence>